<evidence type="ECO:0000256" key="6">
    <source>
        <dbReference type="ARBA" id="ARBA00023136"/>
    </source>
</evidence>
<dbReference type="RefSeq" id="WP_122822971.1">
    <property type="nucleotide sequence ID" value="NZ_CP033325.1"/>
</dbReference>
<comment type="subcellular location">
    <subcellularLocation>
        <location evidence="1">Membrane</location>
        <topology evidence="1">Multi-pass membrane protein</topology>
    </subcellularLocation>
</comment>
<feature type="transmembrane region" description="Helical" evidence="8">
    <location>
        <begin position="35"/>
        <end position="60"/>
    </location>
</feature>
<dbReference type="NCBIfam" id="TIGR03462">
    <property type="entry name" value="CarR_dom_SF"/>
    <property type="match status" value="1"/>
</dbReference>
<evidence type="ECO:0000256" key="1">
    <source>
        <dbReference type="ARBA" id="ARBA00004141"/>
    </source>
</evidence>
<proteinExistence type="predicted"/>
<keyword evidence="5 8" id="KW-1133">Transmembrane helix</keyword>
<evidence type="ECO:0000256" key="4">
    <source>
        <dbReference type="ARBA" id="ARBA00022746"/>
    </source>
</evidence>
<feature type="transmembrane region" description="Helical" evidence="8">
    <location>
        <begin position="6"/>
        <end position="23"/>
    </location>
</feature>
<dbReference type="InterPro" id="IPR017825">
    <property type="entry name" value="Lycopene_cyclase_dom"/>
</dbReference>
<evidence type="ECO:0000256" key="5">
    <source>
        <dbReference type="ARBA" id="ARBA00022989"/>
    </source>
</evidence>
<feature type="transmembrane region" description="Helical" evidence="8">
    <location>
        <begin position="80"/>
        <end position="101"/>
    </location>
</feature>
<keyword evidence="3 8" id="KW-0812">Transmembrane</keyword>
<comment type="pathway">
    <text evidence="2">Carotenoid biosynthesis.</text>
</comment>
<evidence type="ECO:0000313" key="9">
    <source>
        <dbReference type="EMBL" id="MFC4553737.1"/>
    </source>
</evidence>
<keyword evidence="7" id="KW-0413">Isomerase</keyword>
<organism evidence="9 10">
    <name type="scientific">Georgenia faecalis</name>
    <dbReference type="NCBI Taxonomy" id="2483799"/>
    <lineage>
        <taxon>Bacteria</taxon>
        <taxon>Bacillati</taxon>
        <taxon>Actinomycetota</taxon>
        <taxon>Actinomycetes</taxon>
        <taxon>Micrococcales</taxon>
        <taxon>Bogoriellaceae</taxon>
        <taxon>Georgenia</taxon>
    </lineage>
</organism>
<reference evidence="10" key="1">
    <citation type="journal article" date="2019" name="Int. J. Syst. Evol. Microbiol.">
        <title>The Global Catalogue of Microorganisms (GCM) 10K type strain sequencing project: providing services to taxonomists for standard genome sequencing and annotation.</title>
        <authorList>
            <consortium name="The Broad Institute Genomics Platform"/>
            <consortium name="The Broad Institute Genome Sequencing Center for Infectious Disease"/>
            <person name="Wu L."/>
            <person name="Ma J."/>
        </authorList>
    </citation>
    <scope>NUCLEOTIDE SEQUENCE [LARGE SCALE GENOMIC DNA]</scope>
    <source>
        <strain evidence="10">JCM 3369</strain>
    </source>
</reference>
<dbReference type="Proteomes" id="UP001595955">
    <property type="component" value="Unassembled WGS sequence"/>
</dbReference>
<comment type="caution">
    <text evidence="9">The sequence shown here is derived from an EMBL/GenBank/DDBJ whole genome shotgun (WGS) entry which is preliminary data.</text>
</comment>
<name>A0ABV9D5V3_9MICO</name>
<protein>
    <submittedName>
        <fullName evidence="9">Lycopene cyclase domain-containing protein</fullName>
    </submittedName>
</protein>
<keyword evidence="6 8" id="KW-0472">Membrane</keyword>
<evidence type="ECO:0000313" key="10">
    <source>
        <dbReference type="Proteomes" id="UP001595955"/>
    </source>
</evidence>
<keyword evidence="4" id="KW-0125">Carotenoid biosynthesis</keyword>
<evidence type="ECO:0000256" key="3">
    <source>
        <dbReference type="ARBA" id="ARBA00022692"/>
    </source>
</evidence>
<accession>A0ABV9D5V3</accession>
<evidence type="ECO:0000256" key="7">
    <source>
        <dbReference type="ARBA" id="ARBA00023235"/>
    </source>
</evidence>
<evidence type="ECO:0000256" key="8">
    <source>
        <dbReference type="SAM" id="Phobius"/>
    </source>
</evidence>
<keyword evidence="10" id="KW-1185">Reference proteome</keyword>
<dbReference type="EMBL" id="JBHSGF010000001">
    <property type="protein sequence ID" value="MFC4553737.1"/>
    <property type="molecule type" value="Genomic_DNA"/>
</dbReference>
<sequence length="106" mass="11676">MSAAYLLVLLVCLGAMTLLDHRFRLFFFADARRAALVLAAGTAGFLLWDVAGIASGLFFRGQTPYMTGLLLAPELPVEELVFLAFLSYLTMNLYTGASLLLQRRAR</sequence>
<evidence type="ECO:0000256" key="2">
    <source>
        <dbReference type="ARBA" id="ARBA00004829"/>
    </source>
</evidence>
<gene>
    <name evidence="9" type="ORF">ACFO3F_00620</name>
</gene>